<dbReference type="RefSeq" id="XP_015662875.1">
    <property type="nucleotide sequence ID" value="XM_015799397.1"/>
</dbReference>
<proteinExistence type="predicted"/>
<dbReference type="RefSeq" id="XP_015662876.1">
    <property type="nucleotide sequence ID" value="XM_015799398.1"/>
</dbReference>
<dbReference type="Proteomes" id="UP000037923">
    <property type="component" value="Unassembled WGS sequence"/>
</dbReference>
<comment type="caution">
    <text evidence="1">The sequence shown here is derived from an EMBL/GenBank/DDBJ whole genome shotgun (WGS) entry which is preliminary data.</text>
</comment>
<gene>
    <name evidence="1" type="ORF">ABB37_02408</name>
</gene>
<reference evidence="1 2" key="1">
    <citation type="submission" date="2015-07" db="EMBL/GenBank/DDBJ databases">
        <title>High-quality genome of monoxenous trypanosomatid Leptomonas pyrrhocoris.</title>
        <authorList>
            <person name="Flegontov P."/>
            <person name="Butenko A."/>
            <person name="Firsov S."/>
            <person name="Vlcek C."/>
            <person name="Logacheva M.D."/>
            <person name="Field M."/>
            <person name="Filatov D."/>
            <person name="Flegontova O."/>
            <person name="Gerasimov E."/>
            <person name="Jackson A.P."/>
            <person name="Kelly S."/>
            <person name="Opperdoes F."/>
            <person name="O'Reilly A."/>
            <person name="Votypka J."/>
            <person name="Yurchenko V."/>
            <person name="Lukes J."/>
        </authorList>
    </citation>
    <scope>NUCLEOTIDE SEQUENCE [LARGE SCALE GENOMIC DNA]</scope>
    <source>
        <strain evidence="1">H10</strain>
    </source>
</reference>
<dbReference type="EMBL" id="LGTL01000003">
    <property type="protein sequence ID" value="KPA84437.1"/>
    <property type="molecule type" value="Genomic_DNA"/>
</dbReference>
<dbReference type="GeneID" id="26902703"/>
<sequence length="996" mass="106704">MSWCTAAEVAELISVARLRGDVDAATRKAADLRFIDICTTAINAGDVLMQIATETTAAPGLRLNAILAAQPLITTEGWNEGGRFSDRGAVTRLLLRWTADPSLCGNAQVSTELLRSQALIASLEFPTEQWQQWIQECAYALVAGDLASAAKLHAVVNESYRNYALWSFLANDFTGFVMQAQLTALPQRTMVMGTFLELMRKRPRPSAEHEIASTSNCVLLSAEMRHFVMGNLLACVEDTRLAGAAAVAGGFVGYCTIVFAVASRLVVDVESAVNVFRCSSFFLGQLQASAAPAERSDGRNAFTEQLMECLLSTLQLFPEVASNDVQAEELLACLMHFMIPAAEVEGADAAQISTELLEFFMDDEAVPLGCGSGDVAHLAGAVLELYLEHNVDQRPAAIATLNAILRSTPNIHGALADAVALALRSVSRVYEAAGAVVVDALDTPTQAELLTQVSQLLLRAAGPHAHVMLMDALTHCFYGSHNEDLCCQLVQLLQRLHTAATAAMPSEECAVCVRCTCIYEAGRLVEEARTRPWCKALLSPAWVRLTVEQLAVGDTFGVFCAASTLCTLLYVTPDCALYLCESGAAWVHGLRQLCRHATLRGVAVLITLALRHIAGISAVATPSSAHSCLLVATSCSTVMAFCQLPSPSRHLVLRSVVDFVVAHMRVYLRGDGCANCAEHLAGLTAPLFTEAFSAELSQDEPSCRSFTACATLLYVAFGAVQPAMATAAPAALLRVLQHAVAQTYASQTISCVCGHLALVLVLQPDLVEEVAAHVLRVLFTSNVDLVEGRKGANYSGAAFLLSLFFLRCPQCLLHAAGATRPAPPDDFPLVVQRGFGWWLNMAPFMDVVQLPYFAAACCRIASAVVAAPVGTGVSTGRLASCRQFILPSVHVKKLPLRPFTNLSVLQHLCVAWVDLERRYSSTSKPQLLDQGLQPYVSGVDRHYTSLCGVPFTGSAAAAVLKTAPAETIAAFVDYLSQQDGGAAINTARRLLSELVR</sequence>
<name>A0A0M9G867_LEPPY</name>
<evidence type="ECO:0008006" key="3">
    <source>
        <dbReference type="Google" id="ProtNLM"/>
    </source>
</evidence>
<dbReference type="OrthoDB" id="244899at2759"/>
<organism evidence="1 2">
    <name type="scientific">Leptomonas pyrrhocoris</name>
    <name type="common">Firebug parasite</name>
    <dbReference type="NCBI Taxonomy" id="157538"/>
    <lineage>
        <taxon>Eukaryota</taxon>
        <taxon>Discoba</taxon>
        <taxon>Euglenozoa</taxon>
        <taxon>Kinetoplastea</taxon>
        <taxon>Metakinetoplastina</taxon>
        <taxon>Trypanosomatida</taxon>
        <taxon>Trypanosomatidae</taxon>
        <taxon>Leishmaniinae</taxon>
        <taxon>Leptomonas</taxon>
    </lineage>
</organism>
<dbReference type="EMBL" id="LGTL01000003">
    <property type="protein sequence ID" value="KPA84436.1"/>
    <property type="molecule type" value="Genomic_DNA"/>
</dbReference>
<dbReference type="AlphaFoldDB" id="A0A0M9G867"/>
<dbReference type="OMA" id="AWIDIDR"/>
<dbReference type="VEuPathDB" id="TriTrypDB:LpyrH10_03_5590"/>
<evidence type="ECO:0000313" key="2">
    <source>
        <dbReference type="Proteomes" id="UP000037923"/>
    </source>
</evidence>
<keyword evidence="2" id="KW-1185">Reference proteome</keyword>
<evidence type="ECO:0000313" key="1">
    <source>
        <dbReference type="EMBL" id="KPA84436.1"/>
    </source>
</evidence>
<protein>
    <recommendedName>
        <fullName evidence="3">Importin N-terminal domain-containing protein</fullName>
    </recommendedName>
</protein>
<accession>A0A0M9G867</accession>